<name>A0ABS7PTF2_9SPHN</name>
<evidence type="ECO:0000313" key="1">
    <source>
        <dbReference type="EMBL" id="MBY8824563.1"/>
    </source>
</evidence>
<sequence>MSAPEFSRIYRRDEVGERPREVRIEADAAERAALARRFDLQALDALAGTATITQTAAGIRASGRIAARATQSCVVTGEAVPAIIDEPFELLFVEESALASDAEEIELSAADCDVIGYDGQAIDLGEALAQTLALALDPFPRAPGADAALREAGVLKEEEAGAFGVLADLKKALEKGQD</sequence>
<keyword evidence="2" id="KW-1185">Reference proteome</keyword>
<dbReference type="RefSeq" id="WP_222991659.1">
    <property type="nucleotide sequence ID" value="NZ_JAINVV010000009.1"/>
</dbReference>
<dbReference type="Pfam" id="PF02620">
    <property type="entry name" value="YceD"/>
    <property type="match status" value="1"/>
</dbReference>
<proteinExistence type="predicted"/>
<accession>A0ABS7PTF2</accession>
<reference evidence="1 2" key="1">
    <citation type="submission" date="2021-08" db="EMBL/GenBank/DDBJ databases">
        <authorList>
            <person name="Tuo L."/>
        </authorList>
    </citation>
    <scope>NUCLEOTIDE SEQUENCE [LARGE SCALE GENOMIC DNA]</scope>
    <source>
        <strain evidence="1 2">JCM 31229</strain>
    </source>
</reference>
<organism evidence="1 2">
    <name type="scientific">Sphingomonas colocasiae</name>
    <dbReference type="NCBI Taxonomy" id="1848973"/>
    <lineage>
        <taxon>Bacteria</taxon>
        <taxon>Pseudomonadati</taxon>
        <taxon>Pseudomonadota</taxon>
        <taxon>Alphaproteobacteria</taxon>
        <taxon>Sphingomonadales</taxon>
        <taxon>Sphingomonadaceae</taxon>
        <taxon>Sphingomonas</taxon>
    </lineage>
</organism>
<dbReference type="InterPro" id="IPR003772">
    <property type="entry name" value="YceD"/>
</dbReference>
<gene>
    <name evidence="1" type="ORF">K7G82_19820</name>
</gene>
<protein>
    <submittedName>
        <fullName evidence="1">DUF177 domain-containing protein</fullName>
    </submittedName>
</protein>
<evidence type="ECO:0000313" key="2">
    <source>
        <dbReference type="Proteomes" id="UP000706039"/>
    </source>
</evidence>
<dbReference type="Proteomes" id="UP000706039">
    <property type="component" value="Unassembled WGS sequence"/>
</dbReference>
<comment type="caution">
    <text evidence="1">The sequence shown here is derived from an EMBL/GenBank/DDBJ whole genome shotgun (WGS) entry which is preliminary data.</text>
</comment>
<dbReference type="EMBL" id="JAINVV010000009">
    <property type="protein sequence ID" value="MBY8824563.1"/>
    <property type="molecule type" value="Genomic_DNA"/>
</dbReference>